<organism evidence="1">
    <name type="scientific">candidate division WOR-3 bacterium</name>
    <dbReference type="NCBI Taxonomy" id="2052148"/>
    <lineage>
        <taxon>Bacteria</taxon>
        <taxon>Bacteria division WOR-3</taxon>
    </lineage>
</organism>
<evidence type="ECO:0000313" key="1">
    <source>
        <dbReference type="EMBL" id="HGK63510.1"/>
    </source>
</evidence>
<proteinExistence type="predicted"/>
<dbReference type="AlphaFoldDB" id="A0A7V4E3U2"/>
<protein>
    <submittedName>
        <fullName evidence="1">Uncharacterized protein</fullName>
    </submittedName>
</protein>
<comment type="caution">
    <text evidence="1">The sequence shown here is derived from an EMBL/GenBank/DDBJ whole genome shotgun (WGS) entry which is preliminary data.</text>
</comment>
<name>A0A7V4E3U2_UNCW3</name>
<dbReference type="Gene3D" id="1.20.58.800">
    <property type="match status" value="1"/>
</dbReference>
<accession>A0A7V4E3U2</accession>
<gene>
    <name evidence="1" type="ORF">ENU74_02820</name>
</gene>
<dbReference type="EMBL" id="DTDR01000075">
    <property type="protein sequence ID" value="HGK63510.1"/>
    <property type="molecule type" value="Genomic_DNA"/>
</dbReference>
<sequence>MAVKDAHSRILKYIKKLDPEIIKLRFEAQKEEMITKIVNIYAELASLDQKIKEVLDAHPETIPTQYFYYFSYGRELWKLKNKYGGLTLFKQINALELKWEAKGLNKKIMEKIRVDIFGITL</sequence>
<reference evidence="1" key="1">
    <citation type="journal article" date="2020" name="mSystems">
        <title>Genome- and Community-Level Interaction Insights into Carbon Utilization and Element Cycling Functions of Hydrothermarchaeota in Hydrothermal Sediment.</title>
        <authorList>
            <person name="Zhou Z."/>
            <person name="Liu Y."/>
            <person name="Xu W."/>
            <person name="Pan J."/>
            <person name="Luo Z.H."/>
            <person name="Li M."/>
        </authorList>
    </citation>
    <scope>NUCLEOTIDE SEQUENCE [LARGE SCALE GENOMIC DNA]</scope>
    <source>
        <strain evidence="1">SpSt-697</strain>
    </source>
</reference>